<dbReference type="Proteomes" id="UP000186817">
    <property type="component" value="Unassembled WGS sequence"/>
</dbReference>
<accession>A0A1Q9CN46</accession>
<organism evidence="1 2">
    <name type="scientific">Symbiodinium microadriaticum</name>
    <name type="common">Dinoflagellate</name>
    <name type="synonym">Zooxanthella microadriatica</name>
    <dbReference type="NCBI Taxonomy" id="2951"/>
    <lineage>
        <taxon>Eukaryota</taxon>
        <taxon>Sar</taxon>
        <taxon>Alveolata</taxon>
        <taxon>Dinophyceae</taxon>
        <taxon>Suessiales</taxon>
        <taxon>Symbiodiniaceae</taxon>
        <taxon>Symbiodinium</taxon>
    </lineage>
</organism>
<dbReference type="AlphaFoldDB" id="A0A1Q9CN46"/>
<protein>
    <submittedName>
        <fullName evidence="1">Uncharacterized protein</fullName>
    </submittedName>
</protein>
<feature type="non-terminal residue" evidence="1">
    <location>
        <position position="1"/>
    </location>
</feature>
<name>A0A1Q9CN46_SYMMI</name>
<sequence>VDVSQAAEFFGKLLFDDTEGWPLTDAGYSANPSCIIELSLGPFNGKLALSTPGKDKAKLLDRDTEMQDMVTKIVDRAQRLKGWASSDKSLSPALLVAQAPGSGKSHFLAELGENISSLLDLDGKSQRPIVSVFTYNSAMGDKWTDVL</sequence>
<dbReference type="OrthoDB" id="442348at2759"/>
<keyword evidence="2" id="KW-1185">Reference proteome</keyword>
<evidence type="ECO:0000313" key="1">
    <source>
        <dbReference type="EMBL" id="OLP84349.1"/>
    </source>
</evidence>
<comment type="caution">
    <text evidence="1">The sequence shown here is derived from an EMBL/GenBank/DDBJ whole genome shotgun (WGS) entry which is preliminary data.</text>
</comment>
<gene>
    <name evidence="1" type="ORF">AK812_SmicGene34769</name>
</gene>
<dbReference type="EMBL" id="LSRX01001047">
    <property type="protein sequence ID" value="OLP84349.1"/>
    <property type="molecule type" value="Genomic_DNA"/>
</dbReference>
<reference evidence="1 2" key="1">
    <citation type="submission" date="2016-02" db="EMBL/GenBank/DDBJ databases">
        <title>Genome analysis of coral dinoflagellate symbionts highlights evolutionary adaptations to a symbiotic lifestyle.</title>
        <authorList>
            <person name="Aranda M."/>
            <person name="Li Y."/>
            <person name="Liew Y.J."/>
            <person name="Baumgarten S."/>
            <person name="Simakov O."/>
            <person name="Wilson M."/>
            <person name="Piel J."/>
            <person name="Ashoor H."/>
            <person name="Bougouffa S."/>
            <person name="Bajic V.B."/>
            <person name="Ryu T."/>
            <person name="Ravasi T."/>
            <person name="Bayer T."/>
            <person name="Micklem G."/>
            <person name="Kim H."/>
            <person name="Bhak J."/>
            <person name="Lajeunesse T.C."/>
            <person name="Voolstra C.R."/>
        </authorList>
    </citation>
    <scope>NUCLEOTIDE SEQUENCE [LARGE SCALE GENOMIC DNA]</scope>
    <source>
        <strain evidence="1 2">CCMP2467</strain>
    </source>
</reference>
<evidence type="ECO:0000313" key="2">
    <source>
        <dbReference type="Proteomes" id="UP000186817"/>
    </source>
</evidence>
<proteinExistence type="predicted"/>